<reference evidence="2" key="1">
    <citation type="journal article" date="2021" name="Sci. Rep.">
        <title>Diploid genomic architecture of Nitzschia inconspicua, an elite biomass production diatom.</title>
        <authorList>
            <person name="Oliver A."/>
            <person name="Podell S."/>
            <person name="Pinowska A."/>
            <person name="Traller J.C."/>
            <person name="Smith S.R."/>
            <person name="McClure R."/>
            <person name="Beliaev A."/>
            <person name="Bohutskyi P."/>
            <person name="Hill E.A."/>
            <person name="Rabines A."/>
            <person name="Zheng H."/>
            <person name="Allen L.Z."/>
            <person name="Kuo A."/>
            <person name="Grigoriev I.V."/>
            <person name="Allen A.E."/>
            <person name="Hazlebeck D."/>
            <person name="Allen E.E."/>
        </authorList>
    </citation>
    <scope>NUCLEOTIDE SEQUENCE</scope>
    <source>
        <strain evidence="2">Hildebrandi</strain>
    </source>
</reference>
<dbReference type="Pfam" id="PF04366">
    <property type="entry name" value="Ysc84"/>
    <property type="match status" value="1"/>
</dbReference>
<evidence type="ECO:0000313" key="3">
    <source>
        <dbReference type="Proteomes" id="UP000693970"/>
    </source>
</evidence>
<organism evidence="2 3">
    <name type="scientific">Nitzschia inconspicua</name>
    <dbReference type="NCBI Taxonomy" id="303405"/>
    <lineage>
        <taxon>Eukaryota</taxon>
        <taxon>Sar</taxon>
        <taxon>Stramenopiles</taxon>
        <taxon>Ochrophyta</taxon>
        <taxon>Bacillariophyta</taxon>
        <taxon>Bacillariophyceae</taxon>
        <taxon>Bacillariophycidae</taxon>
        <taxon>Bacillariales</taxon>
        <taxon>Bacillariaceae</taxon>
        <taxon>Nitzschia</taxon>
    </lineage>
</organism>
<feature type="domain" description="Ysc84 actin-binding" evidence="1">
    <location>
        <begin position="60"/>
        <end position="123"/>
    </location>
</feature>
<dbReference type="OrthoDB" id="42790at2759"/>
<dbReference type="EMBL" id="JAGRRH010000009">
    <property type="protein sequence ID" value="KAG7365308.1"/>
    <property type="molecule type" value="Genomic_DNA"/>
</dbReference>
<evidence type="ECO:0000259" key="1">
    <source>
        <dbReference type="Pfam" id="PF04366"/>
    </source>
</evidence>
<dbReference type="AlphaFoldDB" id="A0A9K3PZB3"/>
<protein>
    <submittedName>
        <fullName evidence="2">Las17-binding protein actin regulator</fullName>
    </submittedName>
</protein>
<sequence length="174" mass="18658">MDQFKKQESLKPYFAKSYGCCVFETIAKAGFGVGGAGGKGAVYLLKDGTEELVGHSTMFQLSFGFQLGGQMYSEIIFFETEPDYKHFISDNFEFGAEANVVALTASAKASISTLGNQGVTAGVTAGETKVPQTALQYTKGMAVFTITLGGLMYEATVKGQRFHYMPLTAATDTM</sequence>
<accession>A0A9K3PZB3</accession>
<keyword evidence="3" id="KW-1185">Reference proteome</keyword>
<reference evidence="2" key="2">
    <citation type="submission" date="2021-04" db="EMBL/GenBank/DDBJ databases">
        <authorList>
            <person name="Podell S."/>
        </authorList>
    </citation>
    <scope>NUCLEOTIDE SEQUENCE</scope>
    <source>
        <strain evidence="2">Hildebrandi</strain>
    </source>
</reference>
<dbReference type="InterPro" id="IPR007461">
    <property type="entry name" value="Ysc84_actin-binding"/>
</dbReference>
<gene>
    <name evidence="2" type="ORF">IV203_038511</name>
</gene>
<evidence type="ECO:0000313" key="2">
    <source>
        <dbReference type="EMBL" id="KAG7365308.1"/>
    </source>
</evidence>
<name>A0A9K3PZB3_9STRA</name>
<comment type="caution">
    <text evidence="2">The sequence shown here is derived from an EMBL/GenBank/DDBJ whole genome shotgun (WGS) entry which is preliminary data.</text>
</comment>
<proteinExistence type="predicted"/>
<dbReference type="Proteomes" id="UP000693970">
    <property type="component" value="Unassembled WGS sequence"/>
</dbReference>